<dbReference type="PANTHER" id="PTHR10381">
    <property type="entry name" value="ATP-DEPENDENT CLP PROTEASE PROTEOLYTIC SUBUNIT"/>
    <property type="match status" value="1"/>
</dbReference>
<gene>
    <name evidence="10" type="primary">LOC109007195</name>
</gene>
<comment type="similarity">
    <text evidence="1 8">Belongs to the peptidase S14 family.</text>
</comment>
<dbReference type="PRINTS" id="PR00127">
    <property type="entry name" value="CLPPROTEASEP"/>
</dbReference>
<dbReference type="PROSITE" id="PS00381">
    <property type="entry name" value="CLP_PROTEASE_SER"/>
    <property type="match status" value="1"/>
</dbReference>
<dbReference type="GO" id="GO:0006515">
    <property type="term" value="P:protein quality control for misfolded or incompletely synthesized proteins"/>
    <property type="evidence" value="ECO:0000318"/>
    <property type="project" value="GO_Central"/>
</dbReference>
<dbReference type="InterPro" id="IPR023562">
    <property type="entry name" value="ClpP/TepA"/>
</dbReference>
<evidence type="ECO:0000256" key="1">
    <source>
        <dbReference type="ARBA" id="ARBA00007039"/>
    </source>
</evidence>
<keyword evidence="3 7" id="KW-0378">Hydrolase</keyword>
<keyword evidence="2 7" id="KW-0645">Protease</keyword>
<keyword evidence="4 7" id="KW-0720">Serine protease</keyword>
<evidence type="ECO:0000256" key="7">
    <source>
        <dbReference type="RuleBase" id="RU000549"/>
    </source>
</evidence>
<dbReference type="PANTHER" id="PTHR10381:SF12">
    <property type="entry name" value="ATP-DEPENDENT CLP PROTEASE PROTEOLYTIC SUBUNIT 5, CHLOROPLASTIC"/>
    <property type="match status" value="1"/>
</dbReference>
<proteinExistence type="inferred from homology"/>
<dbReference type="SUPFAM" id="SSF52096">
    <property type="entry name" value="ClpP/crotonase"/>
    <property type="match status" value="1"/>
</dbReference>
<dbReference type="FunCoup" id="A0A6P9DT62">
    <property type="interactions" value="1568"/>
</dbReference>
<dbReference type="InterPro" id="IPR001907">
    <property type="entry name" value="ClpP"/>
</dbReference>
<dbReference type="InterPro" id="IPR018215">
    <property type="entry name" value="ClpP_Ser_AS"/>
</dbReference>
<dbReference type="GO" id="GO:0051117">
    <property type="term" value="F:ATPase binding"/>
    <property type="evidence" value="ECO:0000318"/>
    <property type="project" value="GO_Central"/>
</dbReference>
<dbReference type="KEGG" id="jre:109007195"/>
<evidence type="ECO:0000256" key="3">
    <source>
        <dbReference type="ARBA" id="ARBA00022801"/>
    </source>
</evidence>
<dbReference type="InterPro" id="IPR029045">
    <property type="entry name" value="ClpP/crotonase-like_dom_sf"/>
</dbReference>
<dbReference type="NCBIfam" id="NF009205">
    <property type="entry name" value="PRK12553.1"/>
    <property type="match status" value="1"/>
</dbReference>
<sequence length="308" mass="33708">MAHTCVSTASASSLRFNSQIFFPNATSASRSDLLKLSLPTDPFRSRKLRKLVFNEKSLQNSPVKAVYSGEAWPPRSSQLGIWSIRDDLQVPSSPYFPAYAQGQGPPPMVQERFQSVISQLFQHRIIRCGGAVDDDMANIIVAQLLYLDAVDPNKDIVMYVNSPGGSVTAGMAIFDTMRHIRPDVSTVCVGLAASMGAFLLSAGTKGKRYSLPNSRIMIHQPLGGAQGGQTDIDIQANEMLHHKANLNGYLSYHTGQSLEQINQDTDRDFFMSAKEAKEYGLIDGVIMNPLKALQPLATTLETKDESVV</sequence>
<evidence type="ECO:0000256" key="2">
    <source>
        <dbReference type="ARBA" id="ARBA00022670"/>
    </source>
</evidence>
<protein>
    <recommendedName>
        <fullName evidence="8">ATP-dependent Clp protease proteolytic subunit</fullName>
        <ecNumber evidence="7">3.4.21.92</ecNumber>
    </recommendedName>
</protein>
<dbReference type="EC" id="3.4.21.92" evidence="7"/>
<dbReference type="GO" id="GO:0009368">
    <property type="term" value="C:endopeptidase Clp complex"/>
    <property type="evidence" value="ECO:0000318"/>
    <property type="project" value="GO_Central"/>
</dbReference>
<feature type="active site" evidence="5">
    <location>
        <position position="194"/>
    </location>
</feature>
<evidence type="ECO:0000256" key="5">
    <source>
        <dbReference type="PROSITE-ProRule" id="PRU10085"/>
    </source>
</evidence>
<dbReference type="GO" id="GO:0004252">
    <property type="term" value="F:serine-type endopeptidase activity"/>
    <property type="evidence" value="ECO:0000318"/>
    <property type="project" value="GO_Central"/>
</dbReference>
<dbReference type="InterPro" id="IPR033135">
    <property type="entry name" value="ClpP_His_AS"/>
</dbReference>
<accession>A0A6P9DT62</accession>
<dbReference type="NCBIfam" id="NF001368">
    <property type="entry name" value="PRK00277.1"/>
    <property type="match status" value="1"/>
</dbReference>
<keyword evidence="9" id="KW-1185">Reference proteome</keyword>
<organism evidence="9 10">
    <name type="scientific">Juglans regia</name>
    <name type="common">English walnut</name>
    <dbReference type="NCBI Taxonomy" id="51240"/>
    <lineage>
        <taxon>Eukaryota</taxon>
        <taxon>Viridiplantae</taxon>
        <taxon>Streptophyta</taxon>
        <taxon>Embryophyta</taxon>
        <taxon>Tracheophyta</taxon>
        <taxon>Spermatophyta</taxon>
        <taxon>Magnoliopsida</taxon>
        <taxon>eudicotyledons</taxon>
        <taxon>Gunneridae</taxon>
        <taxon>Pentapetalae</taxon>
        <taxon>rosids</taxon>
        <taxon>fabids</taxon>
        <taxon>Fagales</taxon>
        <taxon>Juglandaceae</taxon>
        <taxon>Juglans</taxon>
    </lineage>
</organism>
<feature type="active site" evidence="6">
    <location>
        <position position="219"/>
    </location>
</feature>
<dbReference type="Pfam" id="PF00574">
    <property type="entry name" value="CLP_protease"/>
    <property type="match status" value="1"/>
</dbReference>
<name>A0A6P9DT62_JUGRE</name>
<dbReference type="HAMAP" id="MF_00444">
    <property type="entry name" value="ClpP"/>
    <property type="match status" value="1"/>
</dbReference>
<dbReference type="Gene3D" id="3.90.226.10">
    <property type="entry name" value="2-enoyl-CoA Hydratase, Chain A, domain 1"/>
    <property type="match status" value="1"/>
</dbReference>
<dbReference type="AlphaFoldDB" id="A0A6P9DT62"/>
<evidence type="ECO:0000313" key="10">
    <source>
        <dbReference type="RefSeq" id="XP_035538635.1"/>
    </source>
</evidence>
<dbReference type="Proteomes" id="UP000235220">
    <property type="component" value="Chromosome 11"/>
</dbReference>
<dbReference type="GO" id="GO:0004176">
    <property type="term" value="F:ATP-dependent peptidase activity"/>
    <property type="evidence" value="ECO:0000318"/>
    <property type="project" value="GO_Central"/>
</dbReference>
<dbReference type="FunFam" id="3.90.226.10:FF:000014">
    <property type="entry name" value="ATP-dependent Clp protease proteolytic subunit"/>
    <property type="match status" value="1"/>
</dbReference>
<dbReference type="OrthoDB" id="2017408at2759"/>
<reference evidence="10" key="1">
    <citation type="submission" date="2025-08" db="UniProtKB">
        <authorList>
            <consortium name="RefSeq"/>
        </authorList>
    </citation>
    <scope>IDENTIFICATION</scope>
    <source>
        <tissue evidence="10">Leaves</tissue>
    </source>
</reference>
<evidence type="ECO:0000256" key="6">
    <source>
        <dbReference type="PROSITE-ProRule" id="PRU10086"/>
    </source>
</evidence>
<dbReference type="GO" id="GO:0009532">
    <property type="term" value="C:plastid stroma"/>
    <property type="evidence" value="ECO:0007669"/>
    <property type="project" value="UniProtKB-ARBA"/>
</dbReference>
<dbReference type="RefSeq" id="XP_035538635.1">
    <property type="nucleotide sequence ID" value="XM_035682742.1"/>
</dbReference>
<evidence type="ECO:0000256" key="8">
    <source>
        <dbReference type="RuleBase" id="RU003567"/>
    </source>
</evidence>
<dbReference type="Gramene" id="Jr11_16160_p1">
    <property type="protein sequence ID" value="cds.Jr11_16160_p1"/>
    <property type="gene ID" value="Jr11_16160"/>
</dbReference>
<dbReference type="GeneID" id="109007195"/>
<evidence type="ECO:0000256" key="4">
    <source>
        <dbReference type="ARBA" id="ARBA00022825"/>
    </source>
</evidence>
<dbReference type="CDD" id="cd07017">
    <property type="entry name" value="S14_ClpP_2"/>
    <property type="match status" value="1"/>
</dbReference>
<evidence type="ECO:0000313" key="9">
    <source>
        <dbReference type="Proteomes" id="UP000235220"/>
    </source>
</evidence>
<dbReference type="PROSITE" id="PS00382">
    <property type="entry name" value="CLP_PROTEASE_HIS"/>
    <property type="match status" value="1"/>
</dbReference>